<feature type="compositionally biased region" description="Pro residues" evidence="1">
    <location>
        <begin position="61"/>
        <end position="70"/>
    </location>
</feature>
<keyword evidence="3" id="KW-1185">Reference proteome</keyword>
<accession>A0AAD9P2E7</accession>
<name>A0AAD9P2E7_RIDPI</name>
<proteinExistence type="predicted"/>
<evidence type="ECO:0000313" key="3">
    <source>
        <dbReference type="Proteomes" id="UP001209878"/>
    </source>
</evidence>
<reference evidence="2" key="1">
    <citation type="journal article" date="2023" name="Mol. Biol. Evol.">
        <title>Third-Generation Sequencing Reveals the Adaptive Role of the Epigenome in Three Deep-Sea Polychaetes.</title>
        <authorList>
            <person name="Perez M."/>
            <person name="Aroh O."/>
            <person name="Sun Y."/>
            <person name="Lan Y."/>
            <person name="Juniper S.K."/>
            <person name="Young C.R."/>
            <person name="Angers B."/>
            <person name="Qian P.Y."/>
        </authorList>
    </citation>
    <scope>NUCLEOTIDE SEQUENCE</scope>
    <source>
        <strain evidence="2">R07B-5</strain>
    </source>
</reference>
<feature type="region of interest" description="Disordered" evidence="1">
    <location>
        <begin position="1"/>
        <end position="101"/>
    </location>
</feature>
<evidence type="ECO:0000313" key="2">
    <source>
        <dbReference type="EMBL" id="KAK2186776.1"/>
    </source>
</evidence>
<gene>
    <name evidence="2" type="ORF">NP493_189g02018</name>
</gene>
<dbReference type="Proteomes" id="UP001209878">
    <property type="component" value="Unassembled WGS sequence"/>
</dbReference>
<sequence length="101" mass="11175">MELQAGNRNLTGSFNNLTVIYDDGEDREDQPRFKEKKGLLRRAFSSRKKKKKRGGLTPSPQRSPGPPSPLPACNLLSPTTVHGKQPVRIARSNPLTFFGDG</sequence>
<feature type="compositionally biased region" description="Basic and acidic residues" evidence="1">
    <location>
        <begin position="29"/>
        <end position="38"/>
    </location>
</feature>
<feature type="compositionally biased region" description="Polar residues" evidence="1">
    <location>
        <begin position="1"/>
        <end position="18"/>
    </location>
</feature>
<dbReference type="EMBL" id="JAODUO010000189">
    <property type="protein sequence ID" value="KAK2186776.1"/>
    <property type="molecule type" value="Genomic_DNA"/>
</dbReference>
<protein>
    <submittedName>
        <fullName evidence="2">Uncharacterized protein</fullName>
    </submittedName>
</protein>
<evidence type="ECO:0000256" key="1">
    <source>
        <dbReference type="SAM" id="MobiDB-lite"/>
    </source>
</evidence>
<comment type="caution">
    <text evidence="2">The sequence shown here is derived from an EMBL/GenBank/DDBJ whole genome shotgun (WGS) entry which is preliminary data.</text>
</comment>
<organism evidence="2 3">
    <name type="scientific">Ridgeia piscesae</name>
    <name type="common">Tubeworm</name>
    <dbReference type="NCBI Taxonomy" id="27915"/>
    <lineage>
        <taxon>Eukaryota</taxon>
        <taxon>Metazoa</taxon>
        <taxon>Spiralia</taxon>
        <taxon>Lophotrochozoa</taxon>
        <taxon>Annelida</taxon>
        <taxon>Polychaeta</taxon>
        <taxon>Sedentaria</taxon>
        <taxon>Canalipalpata</taxon>
        <taxon>Sabellida</taxon>
        <taxon>Siboglinidae</taxon>
        <taxon>Ridgeia</taxon>
    </lineage>
</organism>
<dbReference type="AlphaFoldDB" id="A0AAD9P2E7"/>
<feature type="compositionally biased region" description="Basic residues" evidence="1">
    <location>
        <begin position="44"/>
        <end position="54"/>
    </location>
</feature>